<comment type="function">
    <text evidence="8">Catalyzes the stereoinversion of LL-2,6-diaminopimelate (L,L-DAP) to meso-diaminopimelate (meso-DAP), a precursor of L-lysine and an essential component of the bacterial peptidoglycan.</text>
</comment>
<feature type="binding site" evidence="8">
    <location>
        <position position="158"/>
    </location>
    <ligand>
        <name>substrate</name>
    </ligand>
</feature>
<dbReference type="AlphaFoldDB" id="A0AAI9F2B3"/>
<dbReference type="PANTHER" id="PTHR31689">
    <property type="entry name" value="DIAMINOPIMELATE EPIMERASE, CHLOROPLASTIC"/>
    <property type="match status" value="1"/>
</dbReference>
<dbReference type="PANTHER" id="PTHR31689:SF0">
    <property type="entry name" value="DIAMINOPIMELATE EPIMERASE"/>
    <property type="match status" value="1"/>
</dbReference>
<dbReference type="InterPro" id="IPR001653">
    <property type="entry name" value="DAP_epimerase_DapF"/>
</dbReference>
<feature type="active site" evidence="9">
    <location>
        <position position="69"/>
    </location>
</feature>
<evidence type="ECO:0000256" key="1">
    <source>
        <dbReference type="ARBA" id="ARBA00005196"/>
    </source>
</evidence>
<comment type="caution">
    <text evidence="8">Lacks conserved residue(s) required for the propagation of feature annotation.</text>
</comment>
<evidence type="ECO:0000313" key="11">
    <source>
        <dbReference type="Proteomes" id="UP000003288"/>
    </source>
</evidence>
<proteinExistence type="inferred from homology"/>
<dbReference type="EMBL" id="ABCJ01000004">
    <property type="protein sequence ID" value="EDM23628.1"/>
    <property type="molecule type" value="Genomic_DNA"/>
</dbReference>
<dbReference type="GO" id="GO:0005829">
    <property type="term" value="C:cytosol"/>
    <property type="evidence" value="ECO:0007669"/>
    <property type="project" value="TreeGrafter"/>
</dbReference>
<feature type="active site" description="Proton acceptor" evidence="8">
    <location>
        <position position="185"/>
    </location>
</feature>
<dbReference type="HAMAP" id="MF_00197">
    <property type="entry name" value="DAP_epimerase"/>
    <property type="match status" value="1"/>
</dbReference>
<feature type="site" description="Could be important to modulate the pK values of the two catalytic cysteine residues" evidence="8">
    <location>
        <position position="175"/>
    </location>
</feature>
<name>A0AAI9F2B3_9BACT</name>
<keyword evidence="6 8" id="KW-0413">Isomerase</keyword>
<evidence type="ECO:0000256" key="9">
    <source>
        <dbReference type="PROSITE-ProRule" id="PRU10125"/>
    </source>
</evidence>
<dbReference type="Proteomes" id="UP000003288">
    <property type="component" value="Unassembled WGS sequence"/>
</dbReference>
<feature type="binding site" evidence="8">
    <location>
        <position position="11"/>
    </location>
    <ligand>
        <name>substrate</name>
    </ligand>
</feature>
<dbReference type="SUPFAM" id="SSF54506">
    <property type="entry name" value="Diaminopimelate epimerase-like"/>
    <property type="match status" value="2"/>
</dbReference>
<evidence type="ECO:0000256" key="2">
    <source>
        <dbReference type="ARBA" id="ARBA00010219"/>
    </source>
</evidence>
<dbReference type="Gene3D" id="3.10.310.10">
    <property type="entry name" value="Diaminopimelate Epimerase, Chain A, domain 1"/>
    <property type="match status" value="2"/>
</dbReference>
<comment type="subcellular location">
    <subcellularLocation>
        <location evidence="8">Cytoplasm</location>
    </subcellularLocation>
</comment>
<evidence type="ECO:0000256" key="7">
    <source>
        <dbReference type="ARBA" id="ARBA00051712"/>
    </source>
</evidence>
<evidence type="ECO:0000256" key="3">
    <source>
        <dbReference type="ARBA" id="ARBA00013080"/>
    </source>
</evidence>
<feature type="binding site" evidence="8">
    <location>
        <begin position="175"/>
        <end position="176"/>
    </location>
    <ligand>
        <name>substrate</name>
    </ligand>
</feature>
<accession>A0AAI9F2B3</accession>
<protein>
    <recommendedName>
        <fullName evidence="3 8">Diaminopimelate epimerase</fullName>
        <shortName evidence="8">DAP epimerase</shortName>
        <ecNumber evidence="3 8">5.1.1.7</ecNumber>
    </recommendedName>
    <alternativeName>
        <fullName evidence="8">PLP-independent amino acid racemase</fullName>
    </alternativeName>
</protein>
<comment type="caution">
    <text evidence="10">The sequence shown here is derived from an EMBL/GenBank/DDBJ whole genome shotgun (WGS) entry which is preliminary data.</text>
</comment>
<organism evidence="10 11">
    <name type="scientific">Caminibacter mediatlanticus TB-2</name>
    <dbReference type="NCBI Taxonomy" id="391592"/>
    <lineage>
        <taxon>Bacteria</taxon>
        <taxon>Pseudomonadati</taxon>
        <taxon>Campylobacterota</taxon>
        <taxon>Epsilonproteobacteria</taxon>
        <taxon>Nautiliales</taxon>
        <taxon>Nautiliaceae</taxon>
        <taxon>Caminibacter</taxon>
    </lineage>
</organism>
<comment type="similarity">
    <text evidence="2 8">Belongs to the diaminopimelate epimerase family.</text>
</comment>
<comment type="catalytic activity">
    <reaction evidence="7 8">
        <text>(2S,6S)-2,6-diaminopimelate = meso-2,6-diaminopimelate</text>
        <dbReference type="Rhea" id="RHEA:15393"/>
        <dbReference type="ChEBI" id="CHEBI:57609"/>
        <dbReference type="ChEBI" id="CHEBI:57791"/>
        <dbReference type="EC" id="5.1.1.7"/>
    </reaction>
</comment>
<evidence type="ECO:0000256" key="5">
    <source>
        <dbReference type="ARBA" id="ARBA00023154"/>
    </source>
</evidence>
<dbReference type="InterPro" id="IPR018510">
    <property type="entry name" value="DAP_epimerase_AS"/>
</dbReference>
<keyword evidence="4 8" id="KW-0028">Amino-acid biosynthesis</keyword>
<dbReference type="NCBIfam" id="TIGR00652">
    <property type="entry name" value="DapF"/>
    <property type="match status" value="1"/>
</dbReference>
<reference evidence="10 11" key="1">
    <citation type="journal article" date="2011" name="Stand. Genomic Sci.">
        <title>Draft genome sequence of Caminibacter mediatlanticus strain TB-2, an epsilonproteobacterium isolated from a deep-sea hydrothermal vent.</title>
        <authorList>
            <person name="Giovannelli D."/>
            <person name="Ferriera S."/>
            <person name="Johnson J."/>
            <person name="Kravitz S."/>
            <person name="Perez-Rodriguez I."/>
            <person name="Ricci J."/>
            <person name="O'Brien C."/>
            <person name="Voordeckers J.W."/>
            <person name="Bini E."/>
            <person name="Vetriani C."/>
        </authorList>
    </citation>
    <scope>NUCLEOTIDE SEQUENCE [LARGE SCALE GENOMIC DNA]</scope>
    <source>
        <strain evidence="10 11">TB-2</strain>
    </source>
</reference>
<keyword evidence="5 8" id="KW-0457">Lysine biosynthesis</keyword>
<feature type="active site" description="Proton donor" evidence="8">
    <location>
        <position position="69"/>
    </location>
</feature>
<evidence type="ECO:0000256" key="8">
    <source>
        <dbReference type="HAMAP-Rule" id="MF_00197"/>
    </source>
</evidence>
<feature type="binding site" evidence="8">
    <location>
        <begin position="186"/>
        <end position="187"/>
    </location>
    <ligand>
        <name>substrate</name>
    </ligand>
</feature>
<feature type="site" description="Could be important to modulate the pK values of the two catalytic cysteine residues" evidence="8">
    <location>
        <position position="133"/>
    </location>
</feature>
<sequence length="241" mass="27388">MFVCKYSASGNDFVIFHTFKKKDRSNLAKKLCDRFNGIGADGLIVLLPHKTYDFEWQFYNADGSEASMCGNGSRAAALYAYKYDLASSKMKFLTGAGVIEAEVDGDIVETQLTPYKELGKFDEWELFDTGVPHLVKLDKLENFNINECRELRYKHNANVNIAEVKDNKLFVRTYERGVEDETLACGTGMCASFLKARKEGLIGDSIKVYPKSKEELEISLKRNRLYFKGRVKETFKALCEV</sequence>
<dbReference type="PROSITE" id="PS01326">
    <property type="entry name" value="DAP_EPIMERASE"/>
    <property type="match status" value="1"/>
</dbReference>
<evidence type="ECO:0000256" key="4">
    <source>
        <dbReference type="ARBA" id="ARBA00022605"/>
    </source>
</evidence>
<feature type="binding site" evidence="8">
    <location>
        <position position="60"/>
    </location>
    <ligand>
        <name>substrate</name>
    </ligand>
</feature>
<evidence type="ECO:0000256" key="6">
    <source>
        <dbReference type="ARBA" id="ARBA00023235"/>
    </source>
</evidence>
<gene>
    <name evidence="8 10" type="primary">dapF</name>
    <name evidence="10" type="ORF">CMTB2_05067</name>
</gene>
<keyword evidence="8" id="KW-0963">Cytoplasm</keyword>
<dbReference type="GO" id="GO:0008837">
    <property type="term" value="F:diaminopimelate epimerase activity"/>
    <property type="evidence" value="ECO:0007669"/>
    <property type="project" value="UniProtKB-UniRule"/>
</dbReference>
<comment type="pathway">
    <text evidence="1 8">Amino-acid biosynthesis; L-lysine biosynthesis via DAP pathway; DL-2,6-diaminopimelate from LL-2,6-diaminopimelate: step 1/1.</text>
</comment>
<feature type="binding site" evidence="8">
    <location>
        <begin position="70"/>
        <end position="71"/>
    </location>
    <ligand>
        <name>substrate</name>
    </ligand>
</feature>
<dbReference type="Pfam" id="PF01678">
    <property type="entry name" value="DAP_epimerase"/>
    <property type="match status" value="2"/>
</dbReference>
<evidence type="ECO:0000313" key="10">
    <source>
        <dbReference type="EMBL" id="EDM23628.1"/>
    </source>
</evidence>
<dbReference type="RefSeq" id="WP_007474515.1">
    <property type="nucleotide sequence ID" value="NZ_ABCJ01000004.1"/>
</dbReference>
<comment type="subunit">
    <text evidence="8">Homodimer.</text>
</comment>
<dbReference type="EC" id="5.1.1.7" evidence="3 8"/>
<dbReference type="GO" id="GO:0009089">
    <property type="term" value="P:lysine biosynthetic process via diaminopimelate"/>
    <property type="evidence" value="ECO:0007669"/>
    <property type="project" value="UniProtKB-UniRule"/>
</dbReference>